<dbReference type="Proteomes" id="UP000681131">
    <property type="component" value="Chromosome"/>
</dbReference>
<evidence type="ECO:0000313" key="6">
    <source>
        <dbReference type="Proteomes" id="UP000681131"/>
    </source>
</evidence>
<feature type="domain" description="TssC1 N-terminal" evidence="1">
    <location>
        <begin position="67"/>
        <end position="370"/>
    </location>
</feature>
<dbReference type="AlphaFoldDB" id="A0A2Z4Y0J4"/>
<evidence type="ECO:0000259" key="2">
    <source>
        <dbReference type="Pfam" id="PF18945"/>
    </source>
</evidence>
<dbReference type="OrthoDB" id="9764000at2"/>
<name>A0A2Z4Y0J4_9GAMM</name>
<protein>
    <submittedName>
        <fullName evidence="3">Intracellular growth locus iglB</fullName>
    </submittedName>
    <submittedName>
        <fullName evidence="4">Type VI secretion system contractile sheath large subunit</fullName>
    </submittedName>
</protein>
<dbReference type="PANTHER" id="PTHR35565">
    <property type="entry name" value="CYTOPLASMIC PROTEIN-RELATED"/>
    <property type="match status" value="1"/>
</dbReference>
<evidence type="ECO:0000313" key="4">
    <source>
        <dbReference type="EMBL" id="QIW12829.1"/>
    </source>
</evidence>
<evidence type="ECO:0000313" key="5">
    <source>
        <dbReference type="Proteomes" id="UP000251120"/>
    </source>
</evidence>
<dbReference type="RefSeq" id="WP_112870759.1">
    <property type="nucleotide sequence ID" value="NZ_CP021781.1"/>
</dbReference>
<dbReference type="EMBL" id="CP043424">
    <property type="protein sequence ID" value="QIW12829.1"/>
    <property type="molecule type" value="Genomic_DNA"/>
</dbReference>
<gene>
    <name evidence="4" type="primary">tssC</name>
    <name evidence="3" type="ORF">CDH04_09330</name>
    <name evidence="4" type="ORF">FZC43_09345</name>
</gene>
<dbReference type="InterPro" id="IPR044031">
    <property type="entry name" value="TssC1_N"/>
</dbReference>
<dbReference type="Pfam" id="PF18945">
    <property type="entry name" value="VipB_2"/>
    <property type="match status" value="1"/>
</dbReference>
<dbReference type="Pfam" id="PF05943">
    <property type="entry name" value="VipB"/>
    <property type="match status" value="1"/>
</dbReference>
<proteinExistence type="predicted"/>
<feature type="domain" description="TssC1 C-terminal" evidence="2">
    <location>
        <begin position="380"/>
        <end position="490"/>
    </location>
</feature>
<dbReference type="Proteomes" id="UP000251120">
    <property type="component" value="Chromosome"/>
</dbReference>
<reference evidence="3 5" key="1">
    <citation type="submission" date="2017-06" db="EMBL/GenBank/DDBJ databases">
        <title>Complete genome of Francisella adeliensis.</title>
        <authorList>
            <person name="Vallesi A."/>
            <person name="Sjodin A."/>
        </authorList>
    </citation>
    <scope>NUCLEOTIDE SEQUENCE [LARGE SCALE GENOMIC DNA]</scope>
    <source>
        <strain evidence="3 5">FDC440</strain>
    </source>
</reference>
<keyword evidence="6" id="KW-1185">Reference proteome</keyword>
<dbReference type="NCBIfam" id="TIGR03355">
    <property type="entry name" value="VI_chp_2"/>
    <property type="match status" value="1"/>
</dbReference>
<reference evidence="4 6" key="2">
    <citation type="submission" date="2019-08" db="EMBL/GenBank/DDBJ databases">
        <title>Complete genome sequences of Francisella adeliensis (FSC1325 and FSC1326).</title>
        <authorList>
            <person name="Ohrman C."/>
            <person name="Uneklint I."/>
            <person name="Vallesi A."/>
            <person name="Karlsson L."/>
            <person name="Sjodin A."/>
        </authorList>
    </citation>
    <scope>NUCLEOTIDE SEQUENCE [LARGE SCALE GENOMIC DNA]</scope>
    <source>
        <strain evidence="4 6">FSC1325</strain>
    </source>
</reference>
<dbReference type="KEGG" id="fad:CDH04_09330"/>
<dbReference type="InterPro" id="IPR044032">
    <property type="entry name" value="TssC1_C"/>
</dbReference>
<dbReference type="PANTHER" id="PTHR35565:SF1">
    <property type="entry name" value="TYPE VI SECRETION SYSTEM CONTRACTILE SHEATH LARGE SUBUNIT"/>
    <property type="match status" value="1"/>
</dbReference>
<dbReference type="InterPro" id="IPR010269">
    <property type="entry name" value="T6SS_TssC-like"/>
</dbReference>
<sequence>MMSSTELLDCNDVLLSAGLNSCDTYEIIEQDNIGSMDLESYEKRFLTALTVLLANSGDKIDKDSVQSLIDKIDEVISSQVDEVLKDESFMNLERNWRSVYELASSIDNNKTKLSIIDVTKEELSEDFEINSADIISSDLFQKVYVSEYDQYGGEPFGSIIGLYSYSNTPEDIEWLNTMGKVAEASHAPFISAVSPNFFGENSFSNLSEIKDIEGLMSQPKYGRWNAFRKTRSAGYVGLTLPNFMLRIPYNPETNPVGKGVIPNFTEKLDMVEPQKSCLWGNAAVLFAKNLFRSYEITGWCQSICGPTSGGLVEGLPIYNYNHKDPNAFILPTNFLMPDHKEYALAKAGFISLVYEKKTSNATFFSAQSLKVSEEFEDDNDSENSQMVTKLPYTFSISKIAHYIKCYTRDVIGSEMDENNLNDKLSTWLNRYVTDLPNPSTLTRQYYPFKAAAVEVMKSRGMAGFYNCNITVLPHIKFEGMDVVMKIDTRLGN</sequence>
<dbReference type="EMBL" id="CP021781">
    <property type="protein sequence ID" value="AXA34584.1"/>
    <property type="molecule type" value="Genomic_DNA"/>
</dbReference>
<organism evidence="3 5">
    <name type="scientific">Francisella adeliensis</name>
    <dbReference type="NCBI Taxonomy" id="2007306"/>
    <lineage>
        <taxon>Bacteria</taxon>
        <taxon>Pseudomonadati</taxon>
        <taxon>Pseudomonadota</taxon>
        <taxon>Gammaproteobacteria</taxon>
        <taxon>Thiotrichales</taxon>
        <taxon>Francisellaceae</taxon>
        <taxon>Francisella</taxon>
    </lineage>
</organism>
<accession>A0A2Z4Y0J4</accession>
<evidence type="ECO:0000313" key="3">
    <source>
        <dbReference type="EMBL" id="AXA34584.1"/>
    </source>
</evidence>
<evidence type="ECO:0000259" key="1">
    <source>
        <dbReference type="Pfam" id="PF05943"/>
    </source>
</evidence>